<evidence type="ECO:0000259" key="1">
    <source>
        <dbReference type="Pfam" id="PF24626"/>
    </source>
</evidence>
<evidence type="ECO:0000313" key="2">
    <source>
        <dbReference type="EMBL" id="WMV49861.1"/>
    </source>
</evidence>
<dbReference type="PANTHER" id="PTHR46148:SF60">
    <property type="entry name" value="CHROMO DOMAIN-CONTAINING PROTEIN"/>
    <property type="match status" value="1"/>
</dbReference>
<gene>
    <name evidence="2" type="ORF">MTR67_043246</name>
</gene>
<feature type="domain" description="Tf2-1-like SH3-like" evidence="1">
    <location>
        <begin position="22"/>
        <end position="57"/>
    </location>
</feature>
<accession>A0AAF0ZSH8</accession>
<reference evidence="2" key="1">
    <citation type="submission" date="2023-08" db="EMBL/GenBank/DDBJ databases">
        <title>A de novo genome assembly of Solanum verrucosum Schlechtendal, a Mexican diploid species geographically isolated from the other diploid A-genome species in potato relatives.</title>
        <authorList>
            <person name="Hosaka K."/>
        </authorList>
    </citation>
    <scope>NUCLEOTIDE SEQUENCE</scope>
    <source>
        <tissue evidence="2">Young leaves</tissue>
    </source>
</reference>
<organism evidence="2 3">
    <name type="scientific">Solanum verrucosum</name>
    <dbReference type="NCBI Taxonomy" id="315347"/>
    <lineage>
        <taxon>Eukaryota</taxon>
        <taxon>Viridiplantae</taxon>
        <taxon>Streptophyta</taxon>
        <taxon>Embryophyta</taxon>
        <taxon>Tracheophyta</taxon>
        <taxon>Spermatophyta</taxon>
        <taxon>Magnoliopsida</taxon>
        <taxon>eudicotyledons</taxon>
        <taxon>Gunneridae</taxon>
        <taxon>Pentapetalae</taxon>
        <taxon>asterids</taxon>
        <taxon>lamiids</taxon>
        <taxon>Solanales</taxon>
        <taxon>Solanaceae</taxon>
        <taxon>Solanoideae</taxon>
        <taxon>Solaneae</taxon>
        <taxon>Solanum</taxon>
    </lineage>
</organism>
<proteinExistence type="predicted"/>
<dbReference type="AlphaFoldDB" id="A0AAF0ZSH8"/>
<dbReference type="Pfam" id="PF24626">
    <property type="entry name" value="SH3_Tf2-1"/>
    <property type="match status" value="1"/>
</dbReference>
<dbReference type="PANTHER" id="PTHR46148">
    <property type="entry name" value="CHROMO DOMAIN-CONTAINING PROTEIN"/>
    <property type="match status" value="1"/>
</dbReference>
<dbReference type="InterPro" id="IPR056924">
    <property type="entry name" value="SH3_Tf2-1"/>
</dbReference>
<protein>
    <recommendedName>
        <fullName evidence="1">Tf2-1-like SH3-like domain-containing protein</fullName>
    </recommendedName>
</protein>
<feature type="non-terminal residue" evidence="2">
    <location>
        <position position="114"/>
    </location>
</feature>
<dbReference type="Proteomes" id="UP001234989">
    <property type="component" value="Chromosome 10"/>
</dbReference>
<name>A0AAF0ZSH8_SOLVR</name>
<keyword evidence="3" id="KW-1185">Reference proteome</keyword>
<sequence>MLLASQSRPKECADHKVRDMTFQVFDNVRLVSYRLDLPHNLSGVHPVFHVSMMKRYHGDGDYIIKWDLILLDKDLQYEDESVVILVRTVTQKADKNESTQYKRQIAGMVLALTK</sequence>
<evidence type="ECO:0000313" key="3">
    <source>
        <dbReference type="Proteomes" id="UP001234989"/>
    </source>
</evidence>
<dbReference type="EMBL" id="CP133621">
    <property type="protein sequence ID" value="WMV49861.1"/>
    <property type="molecule type" value="Genomic_DNA"/>
</dbReference>